<organism evidence="1 2">
    <name type="scientific">Pristionchus pacificus</name>
    <name type="common">Parasitic nematode worm</name>
    <dbReference type="NCBI Taxonomy" id="54126"/>
    <lineage>
        <taxon>Eukaryota</taxon>
        <taxon>Metazoa</taxon>
        <taxon>Ecdysozoa</taxon>
        <taxon>Nematoda</taxon>
        <taxon>Chromadorea</taxon>
        <taxon>Rhabditida</taxon>
        <taxon>Rhabditina</taxon>
        <taxon>Diplogasteromorpha</taxon>
        <taxon>Diplogasteroidea</taxon>
        <taxon>Neodiplogasteridae</taxon>
        <taxon>Pristionchus</taxon>
    </lineage>
</organism>
<dbReference type="InterPro" id="IPR001810">
    <property type="entry name" value="F-box_dom"/>
</dbReference>
<gene>
    <name evidence="1" type="primary">WBGene00279958</name>
</gene>
<name>A0A2A6CPD8_PRIPA</name>
<dbReference type="CDD" id="cd09917">
    <property type="entry name" value="F-box_SF"/>
    <property type="match status" value="1"/>
</dbReference>
<evidence type="ECO:0000313" key="2">
    <source>
        <dbReference type="Proteomes" id="UP000005239"/>
    </source>
</evidence>
<sequence>MCMIFCPRNKFTFCPCKKFSSSLFECTTYASLHSTSARISGILSYCIVISSYKYNIMDIFALPEIFLKKIMRTLSMQDRASIRLVCRAFYKLVAGTHAGYIARGHISVEGFGRYLYANIGDLTFKPESFQGEFSECLILRSRLFNGIYFGTFTITERKLHFCISIDLFFKLLAAHKNLELTNVDMTSNDLKKALQLISAENTEKSVCLFDTVTQITNLIKSCGIKETLDDGDACDEFMVVQGPRRSVILGNYEDRSMRLRYCNCWIHIDNCKWEGGDEWSTMRFGNGEEWKQFPIRIG</sequence>
<evidence type="ECO:0000313" key="1">
    <source>
        <dbReference type="EnsemblMetazoa" id="PPA41589.1"/>
    </source>
</evidence>
<accession>A0A8R1UYB7</accession>
<dbReference type="Proteomes" id="UP000005239">
    <property type="component" value="Unassembled WGS sequence"/>
</dbReference>
<dbReference type="Pfam" id="PF00646">
    <property type="entry name" value="F-box"/>
    <property type="match status" value="1"/>
</dbReference>
<dbReference type="PROSITE" id="PS50181">
    <property type="entry name" value="FBOX"/>
    <property type="match status" value="1"/>
</dbReference>
<reference evidence="2" key="1">
    <citation type="journal article" date="2008" name="Nat. Genet.">
        <title>The Pristionchus pacificus genome provides a unique perspective on nematode lifestyle and parasitism.</title>
        <authorList>
            <person name="Dieterich C."/>
            <person name="Clifton S.W."/>
            <person name="Schuster L.N."/>
            <person name="Chinwalla A."/>
            <person name="Delehaunty K."/>
            <person name="Dinkelacker I."/>
            <person name="Fulton L."/>
            <person name="Fulton R."/>
            <person name="Godfrey J."/>
            <person name="Minx P."/>
            <person name="Mitreva M."/>
            <person name="Roeseler W."/>
            <person name="Tian H."/>
            <person name="Witte H."/>
            <person name="Yang S.P."/>
            <person name="Wilson R.K."/>
            <person name="Sommer R.J."/>
        </authorList>
    </citation>
    <scope>NUCLEOTIDE SEQUENCE [LARGE SCALE GENOMIC DNA]</scope>
    <source>
        <strain evidence="2">PS312</strain>
    </source>
</reference>
<keyword evidence="2" id="KW-1185">Reference proteome</keyword>
<protein>
    <submittedName>
        <fullName evidence="1">F-box domain-containing protein</fullName>
    </submittedName>
</protein>
<dbReference type="Gene3D" id="1.20.1280.50">
    <property type="match status" value="1"/>
</dbReference>
<dbReference type="AlphaFoldDB" id="A0A2A6CPD8"/>
<dbReference type="EnsemblMetazoa" id="PPA41589.1">
    <property type="protein sequence ID" value="PPA41589.1"/>
    <property type="gene ID" value="WBGene00279958"/>
</dbReference>
<proteinExistence type="predicted"/>
<reference evidence="1" key="2">
    <citation type="submission" date="2022-06" db="UniProtKB">
        <authorList>
            <consortium name="EnsemblMetazoa"/>
        </authorList>
    </citation>
    <scope>IDENTIFICATION</scope>
    <source>
        <strain evidence="1">PS312</strain>
    </source>
</reference>
<accession>A0A2A6CPD8</accession>